<dbReference type="OrthoDB" id="2888286at2"/>
<dbReference type="Proteomes" id="UP000019270">
    <property type="component" value="Unassembled WGS sequence"/>
</dbReference>
<dbReference type="AlphaFoldDB" id="W7L0W9"/>
<accession>W7L0W9</accession>
<reference evidence="2" key="1">
    <citation type="submission" date="2013-03" db="EMBL/GenBank/DDBJ databases">
        <title>Draft genome sequence of Bacillus firmus DS1.</title>
        <authorList>
            <person name="Peng D."/>
            <person name="Zhu L."/>
            <person name="Sun M."/>
        </authorList>
    </citation>
    <scope>NUCLEOTIDE SEQUENCE [LARGE SCALE GENOMIC DNA]</scope>
    <source>
        <strain evidence="2">DS1</strain>
    </source>
</reference>
<name>W7L0W9_CYTFI</name>
<comment type="caution">
    <text evidence="1">The sequence shown here is derived from an EMBL/GenBank/DDBJ whole genome shotgun (WGS) entry which is preliminary data.</text>
</comment>
<protein>
    <submittedName>
        <fullName evidence="1">Uncharacterized protein</fullName>
    </submittedName>
</protein>
<organism evidence="1 2">
    <name type="scientific">Cytobacillus firmus DS1</name>
    <dbReference type="NCBI Taxonomy" id="1307436"/>
    <lineage>
        <taxon>Bacteria</taxon>
        <taxon>Bacillati</taxon>
        <taxon>Bacillota</taxon>
        <taxon>Bacilli</taxon>
        <taxon>Bacillales</taxon>
        <taxon>Bacillaceae</taxon>
        <taxon>Cytobacillus</taxon>
    </lineage>
</organism>
<dbReference type="PATRIC" id="fig|1307436.3.peg.4866"/>
<sequence>MNLEKVWNELASNGEPGIYSESTMNVFNTLIFSPGNTFGEIKEFIEKTDRRTLEMALGDIYFIPSMEEGDYEEHEIQERYHLYANDFREICYIGEIISTIWRESKPKRKRFF</sequence>
<evidence type="ECO:0000313" key="2">
    <source>
        <dbReference type="Proteomes" id="UP000019270"/>
    </source>
</evidence>
<evidence type="ECO:0000313" key="1">
    <source>
        <dbReference type="EMBL" id="EWG08727.1"/>
    </source>
</evidence>
<reference evidence="1 2" key="2">
    <citation type="journal article" date="2016" name="Sci. Rep.">
        <title>A novel serine protease, Sep1, from Bacillus firmus DS-1 has nematicidal activity and degrades multiple intestinal-associated nematode proteins.</title>
        <authorList>
            <person name="Geng C."/>
            <person name="Nie X."/>
            <person name="Tang Z."/>
            <person name="Zhang Y."/>
            <person name="Lin J."/>
            <person name="Sun M."/>
            <person name="Peng D."/>
        </authorList>
    </citation>
    <scope>NUCLEOTIDE SEQUENCE [LARGE SCALE GENOMIC DNA]</scope>
    <source>
        <strain evidence="1 2">DS1</strain>
    </source>
</reference>
<gene>
    <name evidence="1" type="ORF">PBF_22854</name>
</gene>
<dbReference type="RefSeq" id="WP_035333031.1">
    <property type="nucleotide sequence ID" value="NZ_APVL01000031.1"/>
</dbReference>
<proteinExistence type="predicted"/>
<dbReference type="EMBL" id="APVL01000031">
    <property type="protein sequence ID" value="EWG08727.1"/>
    <property type="molecule type" value="Genomic_DNA"/>
</dbReference>